<keyword evidence="1" id="KW-0732">Signal</keyword>
<reference evidence="3" key="2">
    <citation type="submission" date="2020-09" db="EMBL/GenBank/DDBJ databases">
        <authorList>
            <person name="Sun Q."/>
            <person name="Zhou Y."/>
        </authorList>
    </citation>
    <scope>NUCLEOTIDE SEQUENCE</scope>
    <source>
        <strain evidence="3">CGMCC 1.12827</strain>
    </source>
</reference>
<dbReference type="PRINTS" id="PR00483">
    <property type="entry name" value="BACPHPHTASE"/>
</dbReference>
<dbReference type="InterPro" id="IPR001011">
    <property type="entry name" value="Acid_Pase_classA_bac"/>
</dbReference>
<dbReference type="SMART" id="SM00014">
    <property type="entry name" value="acidPPc"/>
    <property type="match status" value="1"/>
</dbReference>
<dbReference type="Pfam" id="PF01569">
    <property type="entry name" value="PAP2"/>
    <property type="match status" value="1"/>
</dbReference>
<gene>
    <name evidence="3" type="ORF">GCM10011489_28850</name>
</gene>
<proteinExistence type="predicted"/>
<dbReference type="AlphaFoldDB" id="A0A916TBR0"/>
<reference evidence="3" key="1">
    <citation type="journal article" date="2014" name="Int. J. Syst. Evol. Microbiol.">
        <title>Complete genome sequence of Corynebacterium casei LMG S-19264T (=DSM 44701T), isolated from a smear-ripened cheese.</title>
        <authorList>
            <consortium name="US DOE Joint Genome Institute (JGI-PGF)"/>
            <person name="Walter F."/>
            <person name="Albersmeier A."/>
            <person name="Kalinowski J."/>
            <person name="Ruckert C."/>
        </authorList>
    </citation>
    <scope>NUCLEOTIDE SEQUENCE</scope>
    <source>
        <strain evidence="3">CGMCC 1.12827</strain>
    </source>
</reference>
<dbReference type="InterPro" id="IPR036938">
    <property type="entry name" value="PAP2/HPO_sf"/>
</dbReference>
<dbReference type="SUPFAM" id="SSF48317">
    <property type="entry name" value="Acid phosphatase/Vanadium-dependent haloperoxidase"/>
    <property type="match status" value="1"/>
</dbReference>
<feature type="domain" description="Phosphatidic acid phosphatase type 2/haloperoxidase" evidence="2">
    <location>
        <begin position="153"/>
        <end position="271"/>
    </location>
</feature>
<dbReference type="PANTHER" id="PTHR14969">
    <property type="entry name" value="SPHINGOSINE-1-PHOSPHATE PHOSPHOHYDROLASE"/>
    <property type="match status" value="1"/>
</dbReference>
<protein>
    <recommendedName>
        <fullName evidence="2">Phosphatidic acid phosphatase type 2/haloperoxidase domain-containing protein</fullName>
    </recommendedName>
</protein>
<dbReference type="GO" id="GO:0003993">
    <property type="term" value="F:acid phosphatase activity"/>
    <property type="evidence" value="ECO:0007669"/>
    <property type="project" value="InterPro"/>
</dbReference>
<dbReference type="PANTHER" id="PTHR14969:SF13">
    <property type="entry name" value="AT30094P"/>
    <property type="match status" value="1"/>
</dbReference>
<sequence>MKTWHTTRFIAVARAVAITAISACALVGTQLPDANAAPARPTPSPFPAGAIATVYQSDVHGSDIIYWPVISSFTDIRANHPDTIAENSDKAAAINQSAKNDPVRRKRALDDGYAIDGISENQLYTMSDAFGARLGKDFRQALADKRLPKVSALLDTVFARGQGIAASTLVEKLISDNDRPYVTEPDRITVYNRPGKSTSDVLSDGSSFPSGHTASAMVRTGLLALMIPELAPQFLARGSEVGYNRVVLGVHYPLDVIGGRMVADAAVADRWNDPRFRPLIVAAGAELRAELEWRCGAVLSVCIAHDKPYLRTADAVTVYRQRMTYGFTRIGSPTAPFVVPPTAVALVARAHPGLDHAQLVDLLRQTALPAGYPLDDQSRGKPSWQRLDLAAAYTARVTPLAGGRVALG</sequence>
<dbReference type="RefSeq" id="WP_188587284.1">
    <property type="nucleotide sequence ID" value="NZ_BMGC01000023.1"/>
</dbReference>
<organism evidence="3 4">
    <name type="scientific">Gordonia jinhuaensis</name>
    <dbReference type="NCBI Taxonomy" id="1517702"/>
    <lineage>
        <taxon>Bacteria</taxon>
        <taxon>Bacillati</taxon>
        <taxon>Actinomycetota</taxon>
        <taxon>Actinomycetes</taxon>
        <taxon>Mycobacteriales</taxon>
        <taxon>Gordoniaceae</taxon>
        <taxon>Gordonia</taxon>
    </lineage>
</organism>
<dbReference type="EMBL" id="BMGC01000023">
    <property type="protein sequence ID" value="GGB39393.1"/>
    <property type="molecule type" value="Genomic_DNA"/>
</dbReference>
<evidence type="ECO:0000259" key="2">
    <source>
        <dbReference type="SMART" id="SM00014"/>
    </source>
</evidence>
<feature type="chain" id="PRO_5038919186" description="Phosphatidic acid phosphatase type 2/haloperoxidase domain-containing protein" evidence="1">
    <location>
        <begin position="26"/>
        <end position="408"/>
    </location>
</feature>
<evidence type="ECO:0000313" key="4">
    <source>
        <dbReference type="Proteomes" id="UP000621454"/>
    </source>
</evidence>
<name>A0A916TBR0_9ACTN</name>
<dbReference type="GO" id="GO:0030288">
    <property type="term" value="C:outer membrane-bounded periplasmic space"/>
    <property type="evidence" value="ECO:0007669"/>
    <property type="project" value="InterPro"/>
</dbReference>
<dbReference type="InterPro" id="IPR000326">
    <property type="entry name" value="PAP2/HPO"/>
</dbReference>
<keyword evidence="4" id="KW-1185">Reference proteome</keyword>
<accession>A0A916TBR0</accession>
<feature type="signal peptide" evidence="1">
    <location>
        <begin position="1"/>
        <end position="25"/>
    </location>
</feature>
<comment type="caution">
    <text evidence="3">The sequence shown here is derived from an EMBL/GenBank/DDBJ whole genome shotgun (WGS) entry which is preliminary data.</text>
</comment>
<dbReference type="Gene3D" id="1.20.144.10">
    <property type="entry name" value="Phosphatidic acid phosphatase type 2/haloperoxidase"/>
    <property type="match status" value="1"/>
</dbReference>
<evidence type="ECO:0000256" key="1">
    <source>
        <dbReference type="SAM" id="SignalP"/>
    </source>
</evidence>
<dbReference type="Proteomes" id="UP000621454">
    <property type="component" value="Unassembled WGS sequence"/>
</dbReference>
<evidence type="ECO:0000313" key="3">
    <source>
        <dbReference type="EMBL" id="GGB39393.1"/>
    </source>
</evidence>